<organism evidence="6 7">
    <name type="scientific">Phytomonospora endophytica</name>
    <dbReference type="NCBI Taxonomy" id="714109"/>
    <lineage>
        <taxon>Bacteria</taxon>
        <taxon>Bacillati</taxon>
        <taxon>Actinomycetota</taxon>
        <taxon>Actinomycetes</taxon>
        <taxon>Micromonosporales</taxon>
        <taxon>Micromonosporaceae</taxon>
        <taxon>Phytomonospora</taxon>
    </lineage>
</organism>
<dbReference type="GO" id="GO:0043565">
    <property type="term" value="F:sequence-specific DNA binding"/>
    <property type="evidence" value="ECO:0007669"/>
    <property type="project" value="InterPro"/>
</dbReference>
<dbReference type="EMBL" id="JACHGT010000001">
    <property type="protein sequence ID" value="MBB6032715.1"/>
    <property type="molecule type" value="Genomic_DNA"/>
</dbReference>
<evidence type="ECO:0000259" key="5">
    <source>
        <dbReference type="PROSITE" id="PS01124"/>
    </source>
</evidence>
<dbReference type="PROSITE" id="PS01124">
    <property type="entry name" value="HTH_ARAC_FAMILY_2"/>
    <property type="match status" value="1"/>
</dbReference>
<evidence type="ECO:0000256" key="1">
    <source>
        <dbReference type="ARBA" id="ARBA00023015"/>
    </source>
</evidence>
<dbReference type="InterPro" id="IPR050204">
    <property type="entry name" value="AraC_XylS_family_regulators"/>
</dbReference>
<keyword evidence="1" id="KW-0805">Transcription regulation</keyword>
<feature type="domain" description="HTH araC/xylS-type" evidence="5">
    <location>
        <begin position="153"/>
        <end position="249"/>
    </location>
</feature>
<evidence type="ECO:0000313" key="7">
    <source>
        <dbReference type="Proteomes" id="UP000548476"/>
    </source>
</evidence>
<dbReference type="PANTHER" id="PTHR46796">
    <property type="entry name" value="HTH-TYPE TRANSCRIPTIONAL ACTIVATOR RHAS-RELATED"/>
    <property type="match status" value="1"/>
</dbReference>
<dbReference type="Gene3D" id="1.10.10.60">
    <property type="entry name" value="Homeodomain-like"/>
    <property type="match status" value="1"/>
</dbReference>
<keyword evidence="2 6" id="KW-0238">DNA-binding</keyword>
<feature type="region of interest" description="Disordered" evidence="4">
    <location>
        <begin position="259"/>
        <end position="284"/>
    </location>
</feature>
<sequence length="284" mass="30931">MTGSLRRTAAPHPAVRGLVYPPGYGGTEETVDVGGLLVPAEPSVSIVVNLTEPDTGPDAFVTPAGRPCVVPGTTARPRSWITVHLTPPGAYRLLGPGAAETRGEAVDLTELLGHRAHDLVAALRAAGEWRHRWPILDRLLADASGPAPAPELDRVWRRICQTGGRVPMAGLAAEVGWSRQHLSRRFGRHFGSAPKTFARLVRLNRVLRRIRREGRWEQAAFDAGYFDQSHLARDLREFTGTTLGRYLERAQPCGCVREANSLQAGPPGTGLTSPHRPAPERTRR</sequence>
<evidence type="ECO:0000313" key="6">
    <source>
        <dbReference type="EMBL" id="MBB6032715.1"/>
    </source>
</evidence>
<dbReference type="GO" id="GO:0003700">
    <property type="term" value="F:DNA-binding transcription factor activity"/>
    <property type="evidence" value="ECO:0007669"/>
    <property type="project" value="InterPro"/>
</dbReference>
<accession>A0A841FBK1</accession>
<evidence type="ECO:0000256" key="3">
    <source>
        <dbReference type="ARBA" id="ARBA00023163"/>
    </source>
</evidence>
<dbReference type="RefSeq" id="WP_184785590.1">
    <property type="nucleotide sequence ID" value="NZ_BONT01000034.1"/>
</dbReference>
<dbReference type="AlphaFoldDB" id="A0A841FBK1"/>
<gene>
    <name evidence="6" type="ORF">HNR73_000557</name>
</gene>
<keyword evidence="7" id="KW-1185">Reference proteome</keyword>
<keyword evidence="3" id="KW-0804">Transcription</keyword>
<evidence type="ECO:0000256" key="4">
    <source>
        <dbReference type="SAM" id="MobiDB-lite"/>
    </source>
</evidence>
<evidence type="ECO:0000256" key="2">
    <source>
        <dbReference type="ARBA" id="ARBA00023125"/>
    </source>
</evidence>
<reference evidence="6 7" key="1">
    <citation type="submission" date="2020-08" db="EMBL/GenBank/DDBJ databases">
        <title>Genomic Encyclopedia of Type Strains, Phase IV (KMG-IV): sequencing the most valuable type-strain genomes for metagenomic binning, comparative biology and taxonomic classification.</title>
        <authorList>
            <person name="Goeker M."/>
        </authorList>
    </citation>
    <scope>NUCLEOTIDE SEQUENCE [LARGE SCALE GENOMIC DNA]</scope>
    <source>
        <strain evidence="6 7">YIM 65646</strain>
    </source>
</reference>
<protein>
    <submittedName>
        <fullName evidence="6">AraC-like DNA-binding protein</fullName>
    </submittedName>
</protein>
<name>A0A841FBK1_9ACTN</name>
<dbReference type="Pfam" id="PF12833">
    <property type="entry name" value="HTH_18"/>
    <property type="match status" value="1"/>
</dbReference>
<comment type="caution">
    <text evidence="6">The sequence shown here is derived from an EMBL/GenBank/DDBJ whole genome shotgun (WGS) entry which is preliminary data.</text>
</comment>
<proteinExistence type="predicted"/>
<dbReference type="InterPro" id="IPR018060">
    <property type="entry name" value="HTH_AraC"/>
</dbReference>
<dbReference type="Proteomes" id="UP000548476">
    <property type="component" value="Unassembled WGS sequence"/>
</dbReference>
<dbReference type="SMART" id="SM00342">
    <property type="entry name" value="HTH_ARAC"/>
    <property type="match status" value="1"/>
</dbReference>
<dbReference type="PANTHER" id="PTHR46796:SF15">
    <property type="entry name" value="BLL1074 PROTEIN"/>
    <property type="match status" value="1"/>
</dbReference>